<accession>A0AA42RRQ4</accession>
<dbReference type="InterPro" id="IPR022385">
    <property type="entry name" value="Rhs_assc_core"/>
</dbReference>
<dbReference type="RefSeq" id="WP_280080041.1">
    <property type="nucleotide sequence ID" value="NZ_JAOCGG010000001.1"/>
</dbReference>
<evidence type="ECO:0000313" key="2">
    <source>
        <dbReference type="EMBL" id="MDH1628807.1"/>
    </source>
</evidence>
<gene>
    <name evidence="2" type="ORF">N5I14_00915</name>
</gene>
<feature type="region of interest" description="Disordered" evidence="1">
    <location>
        <begin position="218"/>
        <end position="239"/>
    </location>
</feature>
<sequence>MPTATILLAADRPRSILWCSKDQQSHALTYTAYGYSGPVGITSAALGFNGQHRDSLTGRYLLGNGYRAFSPVLMRFLSTDSLSPFGAGGASAYSYCAADPVNKVDPSGHLFLKVIRMEPDILTSIVNHLELPELFALSRTSSEIAQLTAPRLTARTMQLPDRARDIVFKTDGASGMTASQKAKLEIPPLPFFNDIKRIERLGGAKRMLKEIREARWARSNEPISSSDSTPYGSDSEDEMQRVNEGIRRAIHGPQLWTFTR</sequence>
<dbReference type="AlphaFoldDB" id="A0AA42RRQ4"/>
<protein>
    <submittedName>
        <fullName evidence="2">RHS repeat-associated core domain-containing protein</fullName>
    </submittedName>
</protein>
<dbReference type="Gene3D" id="2.180.10.10">
    <property type="entry name" value="RHS repeat-associated core"/>
    <property type="match status" value="1"/>
</dbReference>
<feature type="compositionally biased region" description="Low complexity" evidence="1">
    <location>
        <begin position="224"/>
        <end position="233"/>
    </location>
</feature>
<comment type="caution">
    <text evidence="2">The sequence shown here is derived from an EMBL/GenBank/DDBJ whole genome shotgun (WGS) entry which is preliminary data.</text>
</comment>
<dbReference type="EMBL" id="JAOCGG010000001">
    <property type="protein sequence ID" value="MDH1628807.1"/>
    <property type="molecule type" value="Genomic_DNA"/>
</dbReference>
<name>A0AA42RRQ4_9PSED</name>
<evidence type="ECO:0000313" key="3">
    <source>
        <dbReference type="Proteomes" id="UP001160882"/>
    </source>
</evidence>
<evidence type="ECO:0000256" key="1">
    <source>
        <dbReference type="SAM" id="MobiDB-lite"/>
    </source>
</evidence>
<dbReference type="NCBIfam" id="TIGR03696">
    <property type="entry name" value="Rhs_assc_core"/>
    <property type="match status" value="1"/>
</dbReference>
<reference evidence="2" key="1">
    <citation type="submission" date="2022-09" db="EMBL/GenBank/DDBJ databases">
        <title>Intensive care unit water sources are persistently colonized with multi-drug resistant bacteria and are the site of extensive horizontal gene transfer of antibiotic resistance genes.</title>
        <authorList>
            <person name="Diorio-Toth L."/>
        </authorList>
    </citation>
    <scope>NUCLEOTIDE SEQUENCE</scope>
    <source>
        <strain evidence="2">GD03782</strain>
    </source>
</reference>
<organism evidence="2 3">
    <name type="scientific">Pseudomonas mosselii</name>
    <dbReference type="NCBI Taxonomy" id="78327"/>
    <lineage>
        <taxon>Bacteria</taxon>
        <taxon>Pseudomonadati</taxon>
        <taxon>Pseudomonadota</taxon>
        <taxon>Gammaproteobacteria</taxon>
        <taxon>Pseudomonadales</taxon>
        <taxon>Pseudomonadaceae</taxon>
        <taxon>Pseudomonas</taxon>
    </lineage>
</organism>
<proteinExistence type="predicted"/>
<dbReference type="Proteomes" id="UP001160882">
    <property type="component" value="Unassembled WGS sequence"/>
</dbReference>